<dbReference type="EMBL" id="JH651384">
    <property type="protein sequence ID" value="EIJ32784.1"/>
    <property type="molecule type" value="Genomic_DNA"/>
</dbReference>
<sequence>MGLLAFKDAVHLVSRTGLGAEWDVAKKLEGRSRQDAVDQVLYAPPALIKPAPAMTPWFKLEPMRLNDMKSRNSAWSIAQHEGKRLQAWWVEQMLLTRNPFHERMTLFWHNHFTSSIQKTLQPSLLHKQNLLLRQHALGNFGNLLHAVARDPAMLVYLDCYQNTKDQPNENFARELLELFTIGRGHYREADVKAAAKAFTGWGVDDNTGKFIIRTANHDGGKSVFLGKTGNFTGDDIIGILLAHPRTAERMTEKFWLAFVSNQPNPAVVKTWAQQFRQSGYDTKTLMRTLLNSDEFWAERNRGTLVKSPVELVIGTLRMLPYPRESTGEMLNLCRLLGQELFDPPNVKGWSGGDNWINTQTLLVRNAYLAKLSRGNLNEKAATNLRLPDASAEQLIEWMLPVKPLKPLPETPGARRLVRSLLLDPAFQVS</sequence>
<proteinExistence type="predicted"/>
<accession>A0A656HAB9</accession>
<name>A0A656HAB9_THINJ</name>
<keyword evidence="2" id="KW-1185">Reference proteome</keyword>
<dbReference type="InterPro" id="IPR014917">
    <property type="entry name" value="DUF1800"/>
</dbReference>
<dbReference type="OrthoDB" id="9772295at2"/>
<dbReference type="Proteomes" id="UP000005317">
    <property type="component" value="Unassembled WGS sequence"/>
</dbReference>
<organism evidence="1 2">
    <name type="scientific">Thiothrix nivea (strain ATCC 35100 / DSM 5205 / JP2)</name>
    <dbReference type="NCBI Taxonomy" id="870187"/>
    <lineage>
        <taxon>Bacteria</taxon>
        <taxon>Pseudomonadati</taxon>
        <taxon>Pseudomonadota</taxon>
        <taxon>Gammaproteobacteria</taxon>
        <taxon>Thiotrichales</taxon>
        <taxon>Thiotrichaceae</taxon>
        <taxon>Thiothrix</taxon>
    </lineage>
</organism>
<protein>
    <recommendedName>
        <fullName evidence="3">DUF1800 domain-containing protein</fullName>
    </recommendedName>
</protein>
<dbReference type="Pfam" id="PF08811">
    <property type="entry name" value="DUF1800"/>
    <property type="match status" value="1"/>
</dbReference>
<dbReference type="AlphaFoldDB" id="A0A656HAB9"/>
<evidence type="ECO:0008006" key="3">
    <source>
        <dbReference type="Google" id="ProtNLM"/>
    </source>
</evidence>
<evidence type="ECO:0000313" key="1">
    <source>
        <dbReference type="EMBL" id="EIJ32784.1"/>
    </source>
</evidence>
<evidence type="ECO:0000313" key="2">
    <source>
        <dbReference type="Proteomes" id="UP000005317"/>
    </source>
</evidence>
<reference evidence="2" key="1">
    <citation type="journal article" date="2011" name="Stand. Genomic Sci.">
        <title>Genome sequence of the filamentous, gliding Thiothrix nivea neotype strain (JP2(T)).</title>
        <authorList>
            <person name="Lapidus A."/>
            <person name="Nolan M."/>
            <person name="Lucas S."/>
            <person name="Glavina Del Rio T."/>
            <person name="Tice H."/>
            <person name="Cheng J.F."/>
            <person name="Tapia R."/>
            <person name="Han C."/>
            <person name="Goodwin L."/>
            <person name="Pitluck S."/>
            <person name="Liolios K."/>
            <person name="Pagani I."/>
            <person name="Ivanova N."/>
            <person name="Huntemann M."/>
            <person name="Mavromatis K."/>
            <person name="Mikhailova N."/>
            <person name="Pati A."/>
            <person name="Chen A."/>
            <person name="Palaniappan K."/>
            <person name="Land M."/>
            <person name="Brambilla E.M."/>
            <person name="Rohde M."/>
            <person name="Abt B."/>
            <person name="Verbarg S."/>
            <person name="Goker M."/>
            <person name="Bristow J."/>
            <person name="Eisen J.A."/>
            <person name="Markowitz V."/>
            <person name="Hugenholtz P."/>
            <person name="Kyrpides N.C."/>
            <person name="Klenk H.P."/>
            <person name="Woyke T."/>
        </authorList>
    </citation>
    <scope>NUCLEOTIDE SEQUENCE [LARGE SCALE GENOMIC DNA]</scope>
    <source>
        <strain evidence="2">ATCC 35100 / DSM 5205 / JP2</strain>
    </source>
</reference>
<gene>
    <name evidence="1" type="ORF">Thini_0117</name>
</gene>